<sequence length="167" mass="18685">MQFLNWQCQNKLIDYIPPKPPNFISDGGDELRSSLAHEFSNMIPGYGDERLAQPPIPKQNFMDLILLARSIISLFLTASKEPSFLSHKLDEDNYSTWKKSVLLTIRTLKLQDHLLLDKAPPQFVAVSSSDADSAKKGAEEAPSGGVNKKYSSSGSTLLQESEKFLKW</sequence>
<keyword evidence="3" id="KW-1185">Reference proteome</keyword>
<protein>
    <recommendedName>
        <fullName evidence="4">Retrotransposon Copia-like N-terminal domain-containing protein</fullName>
    </recommendedName>
</protein>
<evidence type="ECO:0008006" key="4">
    <source>
        <dbReference type="Google" id="ProtNLM"/>
    </source>
</evidence>
<organism evidence="2 3">
    <name type="scientific">Stylosanthes scabra</name>
    <dbReference type="NCBI Taxonomy" id="79078"/>
    <lineage>
        <taxon>Eukaryota</taxon>
        <taxon>Viridiplantae</taxon>
        <taxon>Streptophyta</taxon>
        <taxon>Embryophyta</taxon>
        <taxon>Tracheophyta</taxon>
        <taxon>Spermatophyta</taxon>
        <taxon>Magnoliopsida</taxon>
        <taxon>eudicotyledons</taxon>
        <taxon>Gunneridae</taxon>
        <taxon>Pentapetalae</taxon>
        <taxon>rosids</taxon>
        <taxon>fabids</taxon>
        <taxon>Fabales</taxon>
        <taxon>Fabaceae</taxon>
        <taxon>Papilionoideae</taxon>
        <taxon>50 kb inversion clade</taxon>
        <taxon>dalbergioids sensu lato</taxon>
        <taxon>Dalbergieae</taxon>
        <taxon>Pterocarpus clade</taxon>
        <taxon>Stylosanthes</taxon>
    </lineage>
</organism>
<comment type="caution">
    <text evidence="2">The sequence shown here is derived from an EMBL/GenBank/DDBJ whole genome shotgun (WGS) entry which is preliminary data.</text>
</comment>
<proteinExistence type="predicted"/>
<name>A0ABU6RGI4_9FABA</name>
<feature type="region of interest" description="Disordered" evidence="1">
    <location>
        <begin position="127"/>
        <end position="167"/>
    </location>
</feature>
<gene>
    <name evidence="2" type="ORF">PIB30_046529</name>
</gene>
<reference evidence="2 3" key="1">
    <citation type="journal article" date="2023" name="Plants (Basel)">
        <title>Bridging the Gap: Combining Genomics and Transcriptomics Approaches to Understand Stylosanthes scabra, an Orphan Legume from the Brazilian Caatinga.</title>
        <authorList>
            <person name="Ferreira-Neto J.R.C."/>
            <person name="da Silva M.D."/>
            <person name="Binneck E."/>
            <person name="de Melo N.F."/>
            <person name="da Silva R.H."/>
            <person name="de Melo A.L.T.M."/>
            <person name="Pandolfi V."/>
            <person name="Bustamante F.O."/>
            <person name="Brasileiro-Vidal A.C."/>
            <person name="Benko-Iseppon A.M."/>
        </authorList>
    </citation>
    <scope>NUCLEOTIDE SEQUENCE [LARGE SCALE GENOMIC DNA]</scope>
    <source>
        <tissue evidence="2">Leaves</tissue>
    </source>
</reference>
<feature type="compositionally biased region" description="Polar residues" evidence="1">
    <location>
        <begin position="149"/>
        <end position="159"/>
    </location>
</feature>
<evidence type="ECO:0000313" key="2">
    <source>
        <dbReference type="EMBL" id="MED6123148.1"/>
    </source>
</evidence>
<evidence type="ECO:0000313" key="3">
    <source>
        <dbReference type="Proteomes" id="UP001341840"/>
    </source>
</evidence>
<accession>A0ABU6RGI4</accession>
<dbReference type="Proteomes" id="UP001341840">
    <property type="component" value="Unassembled WGS sequence"/>
</dbReference>
<dbReference type="EMBL" id="JASCZI010030499">
    <property type="protein sequence ID" value="MED6123148.1"/>
    <property type="molecule type" value="Genomic_DNA"/>
</dbReference>
<evidence type="ECO:0000256" key="1">
    <source>
        <dbReference type="SAM" id="MobiDB-lite"/>
    </source>
</evidence>